<dbReference type="OrthoDB" id="668980at2"/>
<dbReference type="Proteomes" id="UP000051950">
    <property type="component" value="Unassembled WGS sequence"/>
</dbReference>
<dbReference type="RefSeq" id="WP_057932404.1">
    <property type="nucleotide sequence ID" value="NZ_LMZQ01000006.1"/>
</dbReference>
<sequence>MKKVLLSLLMVAGLGFAASAQTEGAVNKISVGPEFALPIGDFGDVYNLGFGGSIQGELNVAKSLNLTGSAGYLSFSYKKEYKDAFKALGVDLKNEGAIPVKVGAKYYFGGNFYGAGELGAAFGTGEGSSTAFAYAPTLGASFSVADKSSIDLGIRYEGWARNGSTSSFIGIRAAFAFGL</sequence>
<gene>
    <name evidence="2" type="ORF">ASU31_11210</name>
</gene>
<dbReference type="STRING" id="687842.ASU31_11210"/>
<organism evidence="2 3">
    <name type="scientific">Pedobacter ginsenosidimutans</name>
    <dbReference type="NCBI Taxonomy" id="687842"/>
    <lineage>
        <taxon>Bacteria</taxon>
        <taxon>Pseudomonadati</taxon>
        <taxon>Bacteroidota</taxon>
        <taxon>Sphingobacteriia</taxon>
        <taxon>Sphingobacteriales</taxon>
        <taxon>Sphingobacteriaceae</taxon>
        <taxon>Pedobacter</taxon>
    </lineage>
</organism>
<evidence type="ECO:0008006" key="4">
    <source>
        <dbReference type="Google" id="ProtNLM"/>
    </source>
</evidence>
<protein>
    <recommendedName>
        <fullName evidence="4">Outer membrane protein beta-barrel domain-containing protein</fullName>
    </recommendedName>
</protein>
<comment type="caution">
    <text evidence="2">The sequence shown here is derived from an EMBL/GenBank/DDBJ whole genome shotgun (WGS) entry which is preliminary data.</text>
</comment>
<name>A0A0T5VQB1_9SPHI</name>
<dbReference type="EMBL" id="LMZQ01000006">
    <property type="protein sequence ID" value="KRT16062.1"/>
    <property type="molecule type" value="Genomic_DNA"/>
</dbReference>
<evidence type="ECO:0000313" key="2">
    <source>
        <dbReference type="EMBL" id="KRT16062.1"/>
    </source>
</evidence>
<dbReference type="InterPro" id="IPR011250">
    <property type="entry name" value="OMP/PagP_B-barrel"/>
</dbReference>
<keyword evidence="1" id="KW-0732">Signal</keyword>
<proteinExistence type="predicted"/>
<dbReference type="AlphaFoldDB" id="A0A0T5VQB1"/>
<feature type="signal peptide" evidence="1">
    <location>
        <begin position="1"/>
        <end position="20"/>
    </location>
</feature>
<evidence type="ECO:0000256" key="1">
    <source>
        <dbReference type="SAM" id="SignalP"/>
    </source>
</evidence>
<reference evidence="2 3" key="1">
    <citation type="submission" date="2015-11" db="EMBL/GenBank/DDBJ databases">
        <title>Sequence of Pedobacter ginsenosidimutans.</title>
        <authorList>
            <person name="Carson E."/>
            <person name="Keyser V."/>
            <person name="Newman J."/>
            <person name="Miller J."/>
        </authorList>
    </citation>
    <scope>NUCLEOTIDE SEQUENCE [LARGE SCALE GENOMIC DNA]</scope>
    <source>
        <strain evidence="2 3">KACC 14530</strain>
    </source>
</reference>
<evidence type="ECO:0000313" key="3">
    <source>
        <dbReference type="Proteomes" id="UP000051950"/>
    </source>
</evidence>
<feature type="chain" id="PRO_5006665488" description="Outer membrane protein beta-barrel domain-containing protein" evidence="1">
    <location>
        <begin position="21"/>
        <end position="179"/>
    </location>
</feature>
<dbReference type="SUPFAM" id="SSF56925">
    <property type="entry name" value="OMPA-like"/>
    <property type="match status" value="1"/>
</dbReference>
<accession>A0A0T5VQB1</accession>
<keyword evidence="3" id="KW-1185">Reference proteome</keyword>